<feature type="repeat" description="WD" evidence="3">
    <location>
        <begin position="174"/>
        <end position="215"/>
    </location>
</feature>
<evidence type="ECO:0000256" key="3">
    <source>
        <dbReference type="PROSITE-ProRule" id="PRU00221"/>
    </source>
</evidence>
<dbReference type="PROSITE" id="PS50082">
    <property type="entry name" value="WD_REPEATS_2"/>
    <property type="match status" value="2"/>
</dbReference>
<keyword evidence="2" id="KW-0677">Repeat</keyword>
<dbReference type="PANTHER" id="PTHR19853">
    <property type="entry name" value="WD REPEAT CONTAINING PROTEIN 3 WDR3"/>
    <property type="match status" value="1"/>
</dbReference>
<dbReference type="InParanoid" id="G0QJ14"/>
<dbReference type="InterPro" id="IPR015943">
    <property type="entry name" value="WD40/YVTN_repeat-like_dom_sf"/>
</dbReference>
<dbReference type="GO" id="GO:0061733">
    <property type="term" value="F:protein-lysine-acetyltransferase activity"/>
    <property type="evidence" value="ECO:0007669"/>
    <property type="project" value="UniProtKB-EC"/>
</dbReference>
<dbReference type="SMART" id="SM00320">
    <property type="entry name" value="WD40"/>
    <property type="match status" value="4"/>
</dbReference>
<evidence type="ECO:0000313" key="5">
    <source>
        <dbReference type="EMBL" id="EGR34807.1"/>
    </source>
</evidence>
<dbReference type="Pfam" id="PF25172">
    <property type="entry name" value="Beta-prop_WDR3_2nd"/>
    <property type="match status" value="1"/>
</dbReference>
<evidence type="ECO:0000256" key="1">
    <source>
        <dbReference type="ARBA" id="ARBA00022574"/>
    </source>
</evidence>
<protein>
    <submittedName>
        <fullName evidence="5">WD40 repeat protein</fullName>
        <ecNumber evidence="5">2.3.1.48</ecNumber>
    </submittedName>
</protein>
<evidence type="ECO:0000256" key="4">
    <source>
        <dbReference type="SAM" id="Coils"/>
    </source>
</evidence>
<dbReference type="Proteomes" id="UP000008983">
    <property type="component" value="Unassembled WGS sequence"/>
</dbReference>
<dbReference type="eggNOG" id="KOG0306">
    <property type="taxonomic scope" value="Eukaryota"/>
</dbReference>
<proteinExistence type="predicted"/>
<accession>G0QJ14</accession>
<dbReference type="InterPro" id="IPR051570">
    <property type="entry name" value="TBC1_cilium_biogenesis"/>
</dbReference>
<keyword evidence="4" id="KW-0175">Coiled coil</keyword>
<keyword evidence="5" id="KW-0808">Transferase</keyword>
<dbReference type="EC" id="2.3.1.48" evidence="5"/>
<keyword evidence="1 3" id="KW-0853">WD repeat</keyword>
<dbReference type="GO" id="GO:0030490">
    <property type="term" value="P:maturation of SSU-rRNA"/>
    <property type="evidence" value="ECO:0007669"/>
    <property type="project" value="TreeGrafter"/>
</dbReference>
<dbReference type="OrthoDB" id="338608at2759"/>
<sequence>MEIFTFTLNDQTSYLSHQSVHNFLKKGHRSAIRALAISENEAYMISGGGENIKLWTTEDLQNIQSFQTESSQIICLTFLPKDRFFLAGDKEDMPDEVLCAKFTPSGYYYAVSLLNQTIQIHFSDSDRLFLSLYGHKLPIMSFDISSDGALLVSGSADKNVKIWGMDFGNCHKSIFAHSDGITCVQFVKDTHYFFSCSKDRIVKYWDGDSFQQIMHFEESLGEIWSIAIGKIGDFFICGSGDKLIRKYKQTKDQVFVQEEEEKRMEKMLIEDYTKEQLKREVEEKEKKNANNAKLQDLEVGQAIKKKYENLKCGEDIMAAIDTAESLREEYIQFENDKIYYEKNKGILKELQVTERPCFDQIYGLSIPEYVGMVISKIKTTELENSLSFLHCNY</sequence>
<dbReference type="Gene3D" id="2.130.10.10">
    <property type="entry name" value="YVTN repeat-like/Quinoprotein amine dehydrogenase"/>
    <property type="match status" value="2"/>
</dbReference>
<name>G0QJ14_ICHMU</name>
<dbReference type="EMBL" id="GL983044">
    <property type="protein sequence ID" value="EGR34807.1"/>
    <property type="molecule type" value="Genomic_DNA"/>
</dbReference>
<reference evidence="5 6" key="1">
    <citation type="submission" date="2011-07" db="EMBL/GenBank/DDBJ databases">
        <authorList>
            <person name="Coyne R."/>
            <person name="Brami D."/>
            <person name="Johnson J."/>
            <person name="Hostetler J."/>
            <person name="Hannick L."/>
            <person name="Clark T."/>
            <person name="Cassidy-Hanley D."/>
            <person name="Inman J."/>
        </authorList>
    </citation>
    <scope>NUCLEOTIDE SEQUENCE [LARGE SCALE GENOMIC DNA]</scope>
    <source>
        <strain evidence="5 6">G5</strain>
    </source>
</reference>
<feature type="repeat" description="WD" evidence="3">
    <location>
        <begin position="132"/>
        <end position="173"/>
    </location>
</feature>
<dbReference type="PROSITE" id="PS50294">
    <property type="entry name" value="WD_REPEATS_REGION"/>
    <property type="match status" value="2"/>
</dbReference>
<dbReference type="InterPro" id="IPR036322">
    <property type="entry name" value="WD40_repeat_dom_sf"/>
</dbReference>
<dbReference type="GeneID" id="14911002"/>
<dbReference type="GO" id="GO:0032040">
    <property type="term" value="C:small-subunit processome"/>
    <property type="evidence" value="ECO:0007669"/>
    <property type="project" value="TreeGrafter"/>
</dbReference>
<organism evidence="5 6">
    <name type="scientific">Ichthyophthirius multifiliis</name>
    <name type="common">White spot disease agent</name>
    <name type="synonym">Ich</name>
    <dbReference type="NCBI Taxonomy" id="5932"/>
    <lineage>
        <taxon>Eukaryota</taxon>
        <taxon>Sar</taxon>
        <taxon>Alveolata</taxon>
        <taxon>Ciliophora</taxon>
        <taxon>Intramacronucleata</taxon>
        <taxon>Oligohymenophorea</taxon>
        <taxon>Hymenostomatida</taxon>
        <taxon>Ophryoglenina</taxon>
        <taxon>Ichthyophthirius</taxon>
    </lineage>
</organism>
<keyword evidence="6" id="KW-1185">Reference proteome</keyword>
<dbReference type="GO" id="GO:0030515">
    <property type="term" value="F:snoRNA binding"/>
    <property type="evidence" value="ECO:0007669"/>
    <property type="project" value="TreeGrafter"/>
</dbReference>
<feature type="coiled-coil region" evidence="4">
    <location>
        <begin position="272"/>
        <end position="336"/>
    </location>
</feature>
<dbReference type="Pfam" id="PF00400">
    <property type="entry name" value="WD40"/>
    <property type="match status" value="1"/>
</dbReference>
<dbReference type="AlphaFoldDB" id="G0QJ14"/>
<dbReference type="CDD" id="cd00200">
    <property type="entry name" value="WD40"/>
    <property type="match status" value="1"/>
</dbReference>
<dbReference type="RefSeq" id="XP_004040111.1">
    <property type="nucleotide sequence ID" value="XM_004040063.1"/>
</dbReference>
<dbReference type="SUPFAM" id="SSF50978">
    <property type="entry name" value="WD40 repeat-like"/>
    <property type="match status" value="1"/>
</dbReference>
<gene>
    <name evidence="5" type="ORF">IMG5_001840</name>
</gene>
<evidence type="ECO:0000313" key="6">
    <source>
        <dbReference type="Proteomes" id="UP000008983"/>
    </source>
</evidence>
<dbReference type="InterPro" id="IPR001680">
    <property type="entry name" value="WD40_rpt"/>
</dbReference>
<dbReference type="GO" id="GO:0034388">
    <property type="term" value="C:Pwp2p-containing subcomplex of 90S preribosome"/>
    <property type="evidence" value="ECO:0007669"/>
    <property type="project" value="TreeGrafter"/>
</dbReference>
<dbReference type="PANTHER" id="PTHR19853:SF0">
    <property type="entry name" value="WD REPEAT-CONTAINING PROTEIN 3"/>
    <property type="match status" value="1"/>
</dbReference>
<keyword evidence="5" id="KW-0012">Acyltransferase</keyword>
<evidence type="ECO:0000256" key="2">
    <source>
        <dbReference type="ARBA" id="ARBA00022737"/>
    </source>
</evidence>
<dbReference type="STRING" id="857967.G0QJ14"/>